<dbReference type="EMBL" id="HBUF01523520">
    <property type="protein sequence ID" value="CAG6749486.1"/>
    <property type="molecule type" value="Transcribed_RNA"/>
</dbReference>
<reference evidence="1" key="1">
    <citation type="submission" date="2021-05" db="EMBL/GenBank/DDBJ databases">
        <authorList>
            <person name="Alioto T."/>
            <person name="Alioto T."/>
            <person name="Gomez Garrido J."/>
        </authorList>
    </citation>
    <scope>NUCLEOTIDE SEQUENCE</scope>
</reference>
<proteinExistence type="predicted"/>
<dbReference type="EMBL" id="HBUF01056861">
    <property type="protein sequence ID" value="CAG6624311.1"/>
    <property type="molecule type" value="Transcribed_RNA"/>
</dbReference>
<dbReference type="EMBL" id="HBUF01372585">
    <property type="protein sequence ID" value="CAG6726870.1"/>
    <property type="molecule type" value="Transcribed_RNA"/>
</dbReference>
<dbReference type="EMBL" id="HBUF01523524">
    <property type="protein sequence ID" value="CAG6749500.1"/>
    <property type="molecule type" value="Transcribed_RNA"/>
</dbReference>
<dbReference type="AlphaFoldDB" id="A0A8D8S0Y1"/>
<dbReference type="EMBL" id="HBUF01056862">
    <property type="protein sequence ID" value="CAG6624313.1"/>
    <property type="molecule type" value="Transcribed_RNA"/>
</dbReference>
<dbReference type="EMBL" id="HBUF01056860">
    <property type="protein sequence ID" value="CAG6624309.1"/>
    <property type="molecule type" value="Transcribed_RNA"/>
</dbReference>
<dbReference type="EMBL" id="HBUF01056863">
    <property type="protein sequence ID" value="CAG6624315.1"/>
    <property type="molecule type" value="Transcribed_RNA"/>
</dbReference>
<dbReference type="EMBL" id="HBUF01523521">
    <property type="protein sequence ID" value="CAG6749489.1"/>
    <property type="molecule type" value="Transcribed_RNA"/>
</dbReference>
<accession>A0A8D8S0Y1</accession>
<dbReference type="EMBL" id="HBUF01523523">
    <property type="protein sequence ID" value="CAG6749496.1"/>
    <property type="molecule type" value="Transcribed_RNA"/>
</dbReference>
<dbReference type="EMBL" id="HBUF01195497">
    <property type="protein sequence ID" value="CAG6659893.1"/>
    <property type="molecule type" value="Transcribed_RNA"/>
</dbReference>
<dbReference type="EMBL" id="HBUF01056864">
    <property type="protein sequence ID" value="CAG6624317.1"/>
    <property type="molecule type" value="Transcribed_RNA"/>
</dbReference>
<dbReference type="EMBL" id="HBUF01523522">
    <property type="protein sequence ID" value="CAG6749492.1"/>
    <property type="molecule type" value="Transcribed_RNA"/>
</dbReference>
<name>A0A8D8S0Y1_9HEMI</name>
<dbReference type="EMBL" id="HBUF01372584">
    <property type="protein sequence ID" value="CAG6726868.1"/>
    <property type="molecule type" value="Transcribed_RNA"/>
</dbReference>
<dbReference type="EMBL" id="HBUF01056859">
    <property type="protein sequence ID" value="CAG6624307.1"/>
    <property type="molecule type" value="Transcribed_RNA"/>
</dbReference>
<sequence length="155" mass="18315">MHRYWNENSYSQCILLVSIDHAADGDQTRYNDNHDQLGIHPGEDKLDLPSHQSIQHHYDSNHKEEETECYCIQHLDYHFKYLSSSVHLEDIIAPCPCINRYLSHMRTMKRYSLSLCHFSQIIFQTFGNLFGVSKQKCSHDQQERETDQQLNTSKQ</sequence>
<dbReference type="EMBL" id="HBUF01372586">
    <property type="protein sequence ID" value="CAG6726872.1"/>
    <property type="molecule type" value="Transcribed_RNA"/>
</dbReference>
<dbReference type="EMBL" id="HBUF01523519">
    <property type="protein sequence ID" value="CAG6749483.1"/>
    <property type="molecule type" value="Transcribed_RNA"/>
</dbReference>
<protein>
    <submittedName>
        <fullName evidence="1">Uncharacterized protein</fullName>
    </submittedName>
</protein>
<dbReference type="EMBL" id="HBUF01195498">
    <property type="protein sequence ID" value="CAG6659895.1"/>
    <property type="molecule type" value="Transcribed_RNA"/>
</dbReference>
<organism evidence="1">
    <name type="scientific">Cacopsylla melanoneura</name>
    <dbReference type="NCBI Taxonomy" id="428564"/>
    <lineage>
        <taxon>Eukaryota</taxon>
        <taxon>Metazoa</taxon>
        <taxon>Ecdysozoa</taxon>
        <taxon>Arthropoda</taxon>
        <taxon>Hexapoda</taxon>
        <taxon>Insecta</taxon>
        <taxon>Pterygota</taxon>
        <taxon>Neoptera</taxon>
        <taxon>Paraneoptera</taxon>
        <taxon>Hemiptera</taxon>
        <taxon>Sternorrhyncha</taxon>
        <taxon>Psylloidea</taxon>
        <taxon>Psyllidae</taxon>
        <taxon>Psyllinae</taxon>
        <taxon>Cacopsylla</taxon>
    </lineage>
</organism>
<evidence type="ECO:0000313" key="1">
    <source>
        <dbReference type="EMBL" id="CAG6659895.1"/>
    </source>
</evidence>